<dbReference type="GO" id="GO:0004806">
    <property type="term" value="F:triacylglycerol lipase activity"/>
    <property type="evidence" value="ECO:0007669"/>
    <property type="project" value="TreeGrafter"/>
</dbReference>
<dbReference type="PRINTS" id="PR00111">
    <property type="entry name" value="ABHYDROLASE"/>
</dbReference>
<dbReference type="InterPro" id="IPR029058">
    <property type="entry name" value="AB_hydrolase_fold"/>
</dbReference>
<dbReference type="Gene3D" id="3.40.50.1820">
    <property type="entry name" value="alpha/beta hydrolase"/>
    <property type="match status" value="1"/>
</dbReference>
<dbReference type="InterPro" id="IPR000073">
    <property type="entry name" value="AB_hydrolase_1"/>
</dbReference>
<protein>
    <submittedName>
        <fullName evidence="3">Alpha/beta hydrolase</fullName>
    </submittedName>
</protein>
<comment type="caution">
    <text evidence="3">The sequence shown here is derived from an EMBL/GenBank/DDBJ whole genome shotgun (WGS) entry which is preliminary data.</text>
</comment>
<dbReference type="AlphaFoldDB" id="A0A401QUG3"/>
<reference evidence="3 4" key="1">
    <citation type="journal article" date="2019" name="Microbiol. Resour. Announc.">
        <title>Draft Genome Sequence of the Most Traditional epsilon-Poly-l-Lysine Producer, Streptomyces albulus NBRC14147.</title>
        <authorList>
            <person name="Yamanaka K."/>
            <person name="Hamano Y."/>
        </authorList>
    </citation>
    <scope>NUCLEOTIDE SEQUENCE [LARGE SCALE GENOMIC DNA]</scope>
    <source>
        <strain evidence="3 4">NBRC 14147</strain>
    </source>
</reference>
<dbReference type="InterPro" id="IPR050471">
    <property type="entry name" value="AB_hydrolase"/>
</dbReference>
<dbReference type="Proteomes" id="UP000288351">
    <property type="component" value="Unassembled WGS sequence"/>
</dbReference>
<name>A0A401QUG3_STRNR</name>
<evidence type="ECO:0000313" key="3">
    <source>
        <dbReference type="EMBL" id="GCB88963.1"/>
    </source>
</evidence>
<accession>A0A401QUG3</accession>
<dbReference type="PANTHER" id="PTHR43433">
    <property type="entry name" value="HYDROLASE, ALPHA/BETA FOLD FAMILY PROTEIN"/>
    <property type="match status" value="1"/>
</dbReference>
<dbReference type="GO" id="GO:0046503">
    <property type="term" value="P:glycerolipid catabolic process"/>
    <property type="evidence" value="ECO:0007669"/>
    <property type="project" value="TreeGrafter"/>
</dbReference>
<feature type="region of interest" description="Disordered" evidence="1">
    <location>
        <begin position="1"/>
        <end position="41"/>
    </location>
</feature>
<evidence type="ECO:0000256" key="1">
    <source>
        <dbReference type="SAM" id="MobiDB-lite"/>
    </source>
</evidence>
<proteinExistence type="predicted"/>
<keyword evidence="3" id="KW-0378">Hydrolase</keyword>
<sequence length="331" mass="35130">MTPHDTTARRAVAAAKRAEEPATEGGKAMSRHATSPAWSPTRWASNGEVRLGYDRLTPEDTSGEPLLLVTGLGVARHWWPTGLARALAARGFAVARYDQRDGGESTHLPPTASAGPISALLRKRGDAYTAEDMADDAVAVLDALGWDSAHLFGQSLGGAVAQRIALRHPGRVRTLTSASAVPGDSAGPATLRHIRLRTLARLARMGRSLASERHVESGVALARLLHSPAHPLDERAIRTMLAATPDPGFRDARSQSRQIGAQWSGPGIERIAVPTLVLHGLDDPLVKPSAGRAVAARIPGARFVPLPGVGHDLPEPVWDDVARQVRRLADG</sequence>
<evidence type="ECO:0000259" key="2">
    <source>
        <dbReference type="Pfam" id="PF00561"/>
    </source>
</evidence>
<organism evidence="3 4">
    <name type="scientific">Streptomyces noursei</name>
    <name type="common">Streptomyces albulus</name>
    <dbReference type="NCBI Taxonomy" id="1971"/>
    <lineage>
        <taxon>Bacteria</taxon>
        <taxon>Bacillati</taxon>
        <taxon>Actinomycetota</taxon>
        <taxon>Actinomycetes</taxon>
        <taxon>Kitasatosporales</taxon>
        <taxon>Streptomycetaceae</taxon>
        <taxon>Streptomyces</taxon>
    </lineage>
</organism>
<dbReference type="PANTHER" id="PTHR43433:SF5">
    <property type="entry name" value="AB HYDROLASE-1 DOMAIN-CONTAINING PROTEIN"/>
    <property type="match status" value="1"/>
</dbReference>
<feature type="compositionally biased region" description="Polar residues" evidence="1">
    <location>
        <begin position="32"/>
        <end position="41"/>
    </location>
</feature>
<evidence type="ECO:0000313" key="4">
    <source>
        <dbReference type="Proteomes" id="UP000288351"/>
    </source>
</evidence>
<gene>
    <name evidence="3" type="ORF">SALB_01636</name>
</gene>
<dbReference type="Pfam" id="PF00561">
    <property type="entry name" value="Abhydrolase_1"/>
    <property type="match status" value="1"/>
</dbReference>
<dbReference type="SUPFAM" id="SSF53474">
    <property type="entry name" value="alpha/beta-Hydrolases"/>
    <property type="match status" value="1"/>
</dbReference>
<dbReference type="EMBL" id="BHXC01000006">
    <property type="protein sequence ID" value="GCB88963.1"/>
    <property type="molecule type" value="Genomic_DNA"/>
</dbReference>
<feature type="domain" description="AB hydrolase-1" evidence="2">
    <location>
        <begin position="65"/>
        <end position="313"/>
    </location>
</feature>